<dbReference type="PROSITE" id="PS50011">
    <property type="entry name" value="PROTEIN_KINASE_DOM"/>
    <property type="match status" value="1"/>
</dbReference>
<dbReference type="EMBL" id="CAJMWV010005029">
    <property type="protein sequence ID" value="CAE6507156.1"/>
    <property type="molecule type" value="Genomic_DNA"/>
</dbReference>
<gene>
    <name evidence="7" type="ORF">RDB_LOCUS126607</name>
</gene>
<name>A0A8H3D7C6_9AGAM</name>
<dbReference type="InterPro" id="IPR051681">
    <property type="entry name" value="Ser/Thr_Kinases-Pseudokinases"/>
</dbReference>
<evidence type="ECO:0000256" key="1">
    <source>
        <dbReference type="ARBA" id="ARBA00022679"/>
    </source>
</evidence>
<comment type="caution">
    <text evidence="7">The sequence shown here is derived from an EMBL/GenBank/DDBJ whole genome shotgun (WGS) entry which is preliminary data.</text>
</comment>
<keyword evidence="1" id="KW-0808">Transferase</keyword>
<evidence type="ECO:0000313" key="7">
    <source>
        <dbReference type="EMBL" id="CAE6507156.1"/>
    </source>
</evidence>
<keyword evidence="3" id="KW-0418">Kinase</keyword>
<protein>
    <recommendedName>
        <fullName evidence="6">Protein kinase domain-containing protein</fullName>
    </recommendedName>
</protein>
<dbReference type="GO" id="GO:0004674">
    <property type="term" value="F:protein serine/threonine kinase activity"/>
    <property type="evidence" value="ECO:0007669"/>
    <property type="project" value="TreeGrafter"/>
</dbReference>
<dbReference type="OrthoDB" id="346907at2759"/>
<organism evidence="7 8">
    <name type="scientific">Rhizoctonia solani</name>
    <dbReference type="NCBI Taxonomy" id="456999"/>
    <lineage>
        <taxon>Eukaryota</taxon>
        <taxon>Fungi</taxon>
        <taxon>Dikarya</taxon>
        <taxon>Basidiomycota</taxon>
        <taxon>Agaricomycotina</taxon>
        <taxon>Agaricomycetes</taxon>
        <taxon>Cantharellales</taxon>
        <taxon>Ceratobasidiaceae</taxon>
        <taxon>Rhizoctonia</taxon>
    </lineage>
</organism>
<dbReference type="Pfam" id="PF07714">
    <property type="entry name" value="PK_Tyr_Ser-Thr"/>
    <property type="match status" value="1"/>
</dbReference>
<accession>A0A8H3D7C6</accession>
<evidence type="ECO:0000256" key="4">
    <source>
        <dbReference type="ARBA" id="ARBA00022840"/>
    </source>
</evidence>
<dbReference type="PANTHER" id="PTHR44329:SF288">
    <property type="entry name" value="MITOGEN-ACTIVATED PROTEIN KINASE KINASE KINASE 20"/>
    <property type="match status" value="1"/>
</dbReference>
<keyword evidence="2" id="KW-0547">Nucleotide-binding</keyword>
<dbReference type="Gene3D" id="1.10.510.10">
    <property type="entry name" value="Transferase(Phosphotransferase) domain 1"/>
    <property type="match status" value="2"/>
</dbReference>
<evidence type="ECO:0000313" key="8">
    <source>
        <dbReference type="Proteomes" id="UP000663831"/>
    </source>
</evidence>
<feature type="compositionally biased region" description="Acidic residues" evidence="5">
    <location>
        <begin position="366"/>
        <end position="377"/>
    </location>
</feature>
<keyword evidence="4" id="KW-0067">ATP-binding</keyword>
<dbReference type="SUPFAM" id="SSF56112">
    <property type="entry name" value="Protein kinase-like (PK-like)"/>
    <property type="match status" value="1"/>
</dbReference>
<dbReference type="InterPro" id="IPR011009">
    <property type="entry name" value="Kinase-like_dom_sf"/>
</dbReference>
<reference evidence="7" key="1">
    <citation type="submission" date="2021-01" db="EMBL/GenBank/DDBJ databases">
        <authorList>
            <person name="Kaushik A."/>
        </authorList>
    </citation>
    <scope>NUCLEOTIDE SEQUENCE</scope>
    <source>
        <strain evidence="7">AG3-1AP</strain>
    </source>
</reference>
<dbReference type="AlphaFoldDB" id="A0A8H3D7C6"/>
<feature type="domain" description="Protein kinase" evidence="6">
    <location>
        <begin position="41"/>
        <end position="361"/>
    </location>
</feature>
<dbReference type="Proteomes" id="UP000663831">
    <property type="component" value="Unassembled WGS sequence"/>
</dbReference>
<sequence length="377" mass="41730">MSPIDQALHEIVESVMTCADVVTLLGKHNCADLSSSLDAAVFTDYPIAAGGLGDVFQGQLTDGTRVAIKTIRAYGSSDNFVGTYQKRAAKEIYTWSKCNHPNVVSLLGLAVFRNSLAMISRWEENGNLSHYISRHPDTDRCYLSNSICAGLAYLHRNNIVSSTFQAALSKYDETLDDDRFMANVLIAQDGTPMLMGFGNASLVGATLQFTATTSGPNYSLRWTAPEILRGKSAHTTAGDVYSLGMVRFSLTLPQTDNQPSTSDHPGTDTYIRTDFPTFNTTYNCIIQETFTSEIPFPKKNDQSLLMHVVVNKKTPPRPKQFIPERSTCGNILWAILTSCWSYDPELRPDAETVKQLTPEKLKEIEEKEPEADESDEN</sequence>
<evidence type="ECO:0000256" key="5">
    <source>
        <dbReference type="SAM" id="MobiDB-lite"/>
    </source>
</evidence>
<proteinExistence type="predicted"/>
<evidence type="ECO:0000259" key="6">
    <source>
        <dbReference type="PROSITE" id="PS50011"/>
    </source>
</evidence>
<dbReference type="InterPro" id="IPR000719">
    <property type="entry name" value="Prot_kinase_dom"/>
</dbReference>
<dbReference type="InterPro" id="IPR001245">
    <property type="entry name" value="Ser-Thr/Tyr_kinase_cat_dom"/>
</dbReference>
<feature type="region of interest" description="Disordered" evidence="5">
    <location>
        <begin position="350"/>
        <end position="377"/>
    </location>
</feature>
<dbReference type="GO" id="GO:0005524">
    <property type="term" value="F:ATP binding"/>
    <property type="evidence" value="ECO:0007669"/>
    <property type="project" value="UniProtKB-KW"/>
</dbReference>
<feature type="compositionally biased region" description="Basic and acidic residues" evidence="5">
    <location>
        <begin position="350"/>
        <end position="365"/>
    </location>
</feature>
<evidence type="ECO:0000256" key="2">
    <source>
        <dbReference type="ARBA" id="ARBA00022741"/>
    </source>
</evidence>
<evidence type="ECO:0000256" key="3">
    <source>
        <dbReference type="ARBA" id="ARBA00022777"/>
    </source>
</evidence>
<dbReference type="PANTHER" id="PTHR44329">
    <property type="entry name" value="SERINE/THREONINE-PROTEIN KINASE TNNI3K-RELATED"/>
    <property type="match status" value="1"/>
</dbReference>